<feature type="transmembrane region" description="Helical" evidence="1">
    <location>
        <begin position="107"/>
        <end position="126"/>
    </location>
</feature>
<keyword evidence="1" id="KW-0812">Transmembrane</keyword>
<protein>
    <submittedName>
        <fullName evidence="2">Uncharacterized protein</fullName>
    </submittedName>
</protein>
<dbReference type="Proteomes" id="UP001518925">
    <property type="component" value="Unassembled WGS sequence"/>
</dbReference>
<proteinExistence type="predicted"/>
<dbReference type="RefSeq" id="WP_204203590.1">
    <property type="nucleotide sequence ID" value="NZ_JAFELM010000030.1"/>
</dbReference>
<name>A0ABS2DL28_9BACI</name>
<evidence type="ECO:0000313" key="3">
    <source>
        <dbReference type="Proteomes" id="UP001518925"/>
    </source>
</evidence>
<dbReference type="EMBL" id="JAFELM010000030">
    <property type="protein sequence ID" value="MBM6618236.1"/>
    <property type="molecule type" value="Genomic_DNA"/>
</dbReference>
<evidence type="ECO:0000256" key="1">
    <source>
        <dbReference type="SAM" id="Phobius"/>
    </source>
</evidence>
<keyword evidence="1" id="KW-1133">Transmembrane helix</keyword>
<reference evidence="2 3" key="1">
    <citation type="submission" date="2021-02" db="EMBL/GenBank/DDBJ databases">
        <title>Bacillus sp. RD4P76, an endophyte from a halophyte.</title>
        <authorList>
            <person name="Sun J.-Q."/>
        </authorList>
    </citation>
    <scope>NUCLEOTIDE SEQUENCE [LARGE SCALE GENOMIC DNA]</scope>
    <source>
        <strain evidence="2 3">RD4P76</strain>
    </source>
</reference>
<accession>A0ABS2DL28</accession>
<comment type="caution">
    <text evidence="2">The sequence shown here is derived from an EMBL/GenBank/DDBJ whole genome shotgun (WGS) entry which is preliminary data.</text>
</comment>
<sequence length="129" mass="13885">MGLQNFSCDNLARQDYREILNNLSGQFVILVGENNNILGFGEVGTIYDAIVQLSFDLGGAPVASVDSLPTSLENLIGSIEIPDLDFYVNLCRVGSIIVPSELTSGSLILGLLLVLLILGLITIEFLEEL</sequence>
<keyword evidence="1" id="KW-0472">Membrane</keyword>
<keyword evidence="3" id="KW-1185">Reference proteome</keyword>
<gene>
    <name evidence="2" type="ORF">JR050_11255</name>
</gene>
<evidence type="ECO:0000313" key="2">
    <source>
        <dbReference type="EMBL" id="MBM6618236.1"/>
    </source>
</evidence>
<organism evidence="2 3">
    <name type="scientific">Bacillus suaedaesalsae</name>
    <dbReference type="NCBI Taxonomy" id="2810349"/>
    <lineage>
        <taxon>Bacteria</taxon>
        <taxon>Bacillati</taxon>
        <taxon>Bacillota</taxon>
        <taxon>Bacilli</taxon>
        <taxon>Bacillales</taxon>
        <taxon>Bacillaceae</taxon>
        <taxon>Bacillus</taxon>
    </lineage>
</organism>